<feature type="binding site" evidence="12 13">
    <location>
        <position position="106"/>
    </location>
    <ligand>
        <name>ATP</name>
        <dbReference type="ChEBI" id="CHEBI:30616"/>
    </ligand>
</feature>
<dbReference type="EMBL" id="LCMG01000029">
    <property type="protein sequence ID" value="KKU31204.1"/>
    <property type="molecule type" value="Genomic_DNA"/>
</dbReference>
<proteinExistence type="inferred from homology"/>
<dbReference type="Gene3D" id="3.30.70.141">
    <property type="entry name" value="Nucleoside diphosphate kinase-like domain"/>
    <property type="match status" value="1"/>
</dbReference>
<evidence type="ECO:0000256" key="2">
    <source>
        <dbReference type="ARBA" id="ARBA00008142"/>
    </source>
</evidence>
<comment type="similarity">
    <text evidence="2 12 13 14">Belongs to the NDK family.</text>
</comment>
<dbReference type="GO" id="GO:0006228">
    <property type="term" value="P:UTP biosynthetic process"/>
    <property type="evidence" value="ECO:0007669"/>
    <property type="project" value="UniProtKB-UniRule"/>
</dbReference>
<evidence type="ECO:0000256" key="12">
    <source>
        <dbReference type="HAMAP-Rule" id="MF_00451"/>
    </source>
</evidence>
<dbReference type="GO" id="GO:0006183">
    <property type="term" value="P:GTP biosynthetic process"/>
    <property type="evidence" value="ECO:0007669"/>
    <property type="project" value="UniProtKB-UniRule"/>
</dbReference>
<comment type="subunit">
    <text evidence="12">Homotetramer.</text>
</comment>
<name>A0A0G1PEH7_9BACT</name>
<evidence type="ECO:0000256" key="5">
    <source>
        <dbReference type="ARBA" id="ARBA00022679"/>
    </source>
</evidence>
<dbReference type="SMART" id="SM00562">
    <property type="entry name" value="NDK"/>
    <property type="match status" value="1"/>
</dbReference>
<dbReference type="PATRIC" id="fig|1619001.3.peg.957"/>
<evidence type="ECO:0000256" key="9">
    <source>
        <dbReference type="ARBA" id="ARBA00022840"/>
    </source>
</evidence>
<comment type="cofactor">
    <cofactor evidence="1 12">
        <name>Mg(2+)</name>
        <dbReference type="ChEBI" id="CHEBI:18420"/>
    </cofactor>
</comment>
<accession>A0A0G1PEH7</accession>
<feature type="binding site" evidence="12 13">
    <location>
        <position position="133"/>
    </location>
    <ligand>
        <name>ATP</name>
        <dbReference type="ChEBI" id="CHEBI:30616"/>
    </ligand>
</feature>
<feature type="binding site" evidence="12 13">
    <location>
        <position position="123"/>
    </location>
    <ligand>
        <name>ATP</name>
        <dbReference type="ChEBI" id="CHEBI:30616"/>
    </ligand>
</feature>
<dbReference type="GO" id="GO:0046872">
    <property type="term" value="F:metal ion binding"/>
    <property type="evidence" value="ECO:0007669"/>
    <property type="project" value="UniProtKB-KW"/>
</dbReference>
<dbReference type="Proteomes" id="UP000034705">
    <property type="component" value="Unassembled WGS sequence"/>
</dbReference>
<protein>
    <recommendedName>
        <fullName evidence="4 12">Nucleoside diphosphate kinase</fullName>
        <shortName evidence="12">NDK</shortName>
        <shortName evidence="12">NDP kinase</shortName>
        <ecNumber evidence="3 12">2.7.4.6</ecNumber>
    </recommendedName>
    <alternativeName>
        <fullName evidence="12">Nucleoside-2-P kinase</fullName>
    </alternativeName>
</protein>
<dbReference type="GO" id="GO:0006241">
    <property type="term" value="P:CTP biosynthetic process"/>
    <property type="evidence" value="ECO:0007669"/>
    <property type="project" value="UniProtKB-UniRule"/>
</dbReference>
<dbReference type="AlphaFoldDB" id="A0A0G1PEH7"/>
<dbReference type="InterPro" id="IPR023005">
    <property type="entry name" value="Nucleoside_diP_kinase_AS"/>
</dbReference>
<dbReference type="FunFam" id="3.30.70.141:FF:000003">
    <property type="entry name" value="Nucleoside diphosphate kinase"/>
    <property type="match status" value="1"/>
</dbReference>
<evidence type="ECO:0000256" key="4">
    <source>
        <dbReference type="ARBA" id="ARBA00017632"/>
    </source>
</evidence>
<gene>
    <name evidence="12" type="primary">ndk</name>
    <name evidence="17" type="ORF">UX45_C0029G0013</name>
</gene>
<feature type="binding site" evidence="12 13">
    <location>
        <position position="30"/>
    </location>
    <ligand>
        <name>ATP</name>
        <dbReference type="ChEBI" id="CHEBI:30616"/>
    </ligand>
</feature>
<evidence type="ECO:0000256" key="10">
    <source>
        <dbReference type="ARBA" id="ARBA00022842"/>
    </source>
</evidence>
<feature type="domain" description="Nucleoside diphosphate kinase-like" evidence="16">
    <location>
        <begin position="22"/>
        <end position="159"/>
    </location>
</feature>
<comment type="catalytic activity">
    <reaction evidence="12 15">
        <text>a 2'-deoxyribonucleoside 5'-diphosphate + ATP = a 2'-deoxyribonucleoside 5'-triphosphate + ADP</text>
        <dbReference type="Rhea" id="RHEA:44640"/>
        <dbReference type="ChEBI" id="CHEBI:30616"/>
        <dbReference type="ChEBI" id="CHEBI:61560"/>
        <dbReference type="ChEBI" id="CHEBI:73316"/>
        <dbReference type="ChEBI" id="CHEBI:456216"/>
        <dbReference type="EC" id="2.7.4.6"/>
    </reaction>
</comment>
<evidence type="ECO:0000256" key="15">
    <source>
        <dbReference type="RuleBase" id="RU004013"/>
    </source>
</evidence>
<evidence type="ECO:0000256" key="7">
    <source>
        <dbReference type="ARBA" id="ARBA00022741"/>
    </source>
</evidence>
<dbReference type="PROSITE" id="PS00469">
    <property type="entry name" value="NDPK"/>
    <property type="match status" value="1"/>
</dbReference>
<keyword evidence="10 12" id="KW-0460">Magnesium</keyword>
<dbReference type="EC" id="2.7.4.6" evidence="3 12"/>
<dbReference type="HAMAP" id="MF_00451">
    <property type="entry name" value="NDP_kinase"/>
    <property type="match status" value="1"/>
</dbReference>
<comment type="subcellular location">
    <subcellularLocation>
        <location evidence="12">Cytoplasm</location>
    </subcellularLocation>
</comment>
<dbReference type="InterPro" id="IPR036850">
    <property type="entry name" value="NDK-like_dom_sf"/>
</dbReference>
<evidence type="ECO:0000259" key="16">
    <source>
        <dbReference type="SMART" id="SM00562"/>
    </source>
</evidence>
<keyword evidence="5 12" id="KW-0808">Transferase</keyword>
<keyword evidence="6 12" id="KW-0479">Metal-binding</keyword>
<feature type="binding site" evidence="12 13">
    <location>
        <position position="78"/>
    </location>
    <ligand>
        <name>ATP</name>
        <dbReference type="ChEBI" id="CHEBI:30616"/>
    </ligand>
</feature>
<evidence type="ECO:0000313" key="18">
    <source>
        <dbReference type="Proteomes" id="UP000034705"/>
    </source>
</evidence>
<evidence type="ECO:0000313" key="17">
    <source>
        <dbReference type="EMBL" id="KKU31204.1"/>
    </source>
</evidence>
<comment type="catalytic activity">
    <reaction evidence="12">
        <text>a ribonucleoside 5'-diphosphate + ATP = a ribonucleoside 5'-triphosphate + ADP</text>
        <dbReference type="Rhea" id="RHEA:18113"/>
        <dbReference type="ChEBI" id="CHEBI:30616"/>
        <dbReference type="ChEBI" id="CHEBI:57930"/>
        <dbReference type="ChEBI" id="CHEBI:61557"/>
        <dbReference type="ChEBI" id="CHEBI:456216"/>
        <dbReference type="EC" id="2.7.4.6"/>
    </reaction>
</comment>
<evidence type="ECO:0000256" key="11">
    <source>
        <dbReference type="ARBA" id="ARBA00023080"/>
    </source>
</evidence>
<evidence type="ECO:0000256" key="6">
    <source>
        <dbReference type="ARBA" id="ARBA00022723"/>
    </source>
</evidence>
<dbReference type="GO" id="GO:0004550">
    <property type="term" value="F:nucleoside diphosphate kinase activity"/>
    <property type="evidence" value="ECO:0007669"/>
    <property type="project" value="UniProtKB-UniRule"/>
</dbReference>
<dbReference type="PROSITE" id="PS51374">
    <property type="entry name" value="NDPK_LIKE"/>
    <property type="match status" value="1"/>
</dbReference>
<evidence type="ECO:0000256" key="13">
    <source>
        <dbReference type="PROSITE-ProRule" id="PRU00706"/>
    </source>
</evidence>
<feature type="binding site" evidence="12 13">
    <location>
        <position position="112"/>
    </location>
    <ligand>
        <name>ATP</name>
        <dbReference type="ChEBI" id="CHEBI:30616"/>
    </ligand>
</feature>
<dbReference type="CDD" id="cd04413">
    <property type="entry name" value="NDPk_I"/>
    <property type="match status" value="1"/>
</dbReference>
<dbReference type="GO" id="GO:0005524">
    <property type="term" value="F:ATP binding"/>
    <property type="evidence" value="ECO:0007669"/>
    <property type="project" value="UniProtKB-UniRule"/>
</dbReference>
<feature type="active site" description="Pros-phosphohistidine intermediate" evidence="12 13">
    <location>
        <position position="136"/>
    </location>
</feature>
<dbReference type="InterPro" id="IPR001564">
    <property type="entry name" value="Nucleoside_diP_kinase"/>
</dbReference>
<comment type="caution">
    <text evidence="17">The sequence shown here is derived from an EMBL/GenBank/DDBJ whole genome shotgun (WGS) entry which is preliminary data.</text>
</comment>
<dbReference type="SUPFAM" id="SSF54919">
    <property type="entry name" value="Nucleoside diphosphate kinase, NDK"/>
    <property type="match status" value="1"/>
</dbReference>
<keyword evidence="12" id="KW-0963">Cytoplasm</keyword>
<evidence type="ECO:0000256" key="1">
    <source>
        <dbReference type="ARBA" id="ARBA00001946"/>
    </source>
</evidence>
<keyword evidence="9 12" id="KW-0067">ATP-binding</keyword>
<keyword evidence="11 12" id="KW-0546">Nucleotide metabolism</keyword>
<reference evidence="17 18" key="1">
    <citation type="journal article" date="2015" name="Nature">
        <title>rRNA introns, odd ribosomes, and small enigmatic genomes across a large radiation of phyla.</title>
        <authorList>
            <person name="Brown C.T."/>
            <person name="Hug L.A."/>
            <person name="Thomas B.C."/>
            <person name="Sharon I."/>
            <person name="Castelle C.J."/>
            <person name="Singh A."/>
            <person name="Wilkins M.J."/>
            <person name="Williams K.H."/>
            <person name="Banfield J.F."/>
        </authorList>
    </citation>
    <scope>NUCLEOTIDE SEQUENCE [LARGE SCALE GENOMIC DNA]</scope>
</reference>
<dbReference type="GO" id="GO:0005737">
    <property type="term" value="C:cytoplasm"/>
    <property type="evidence" value="ECO:0007669"/>
    <property type="project" value="UniProtKB-SubCell"/>
</dbReference>
<keyword evidence="8 12" id="KW-0418">Kinase</keyword>
<keyword evidence="12" id="KW-0597">Phosphoprotein</keyword>
<dbReference type="InterPro" id="IPR034907">
    <property type="entry name" value="NDK-like_dom"/>
</dbReference>
<evidence type="ECO:0000256" key="14">
    <source>
        <dbReference type="RuleBase" id="RU004011"/>
    </source>
</evidence>
<sequence>MSFPSPSDILLAHLLKNFMADIQRTLILLKPDALQRDLLGEVVHRFERKGLKIVGMKLIRLTDDLLNEHYAHLADRPFFGDLKQFMMQTPVVGMVLEGWDAIAEVRKIVGSTNPREADAGTIRADLSMNTPSNLVHASDAPENASKEIDRFFNQDELFTYEKISDRYVFGQGV</sequence>
<evidence type="ECO:0000256" key="8">
    <source>
        <dbReference type="ARBA" id="ARBA00022777"/>
    </source>
</evidence>
<organism evidence="17 18">
    <name type="scientific">Candidatus Uhrbacteria bacterium GW2011_GWF2_46_218</name>
    <dbReference type="NCBI Taxonomy" id="1619001"/>
    <lineage>
        <taxon>Bacteria</taxon>
        <taxon>Candidatus Uhriibacteriota</taxon>
    </lineage>
</organism>
<dbReference type="PANTHER" id="PTHR11349">
    <property type="entry name" value="NUCLEOSIDE DIPHOSPHATE KINASE"/>
    <property type="match status" value="1"/>
</dbReference>
<comment type="function">
    <text evidence="12">Major role in the synthesis of nucleoside triphosphates other than ATP. The ATP gamma phosphate is transferred to the NDP beta phosphate via a ping-pong mechanism, using a phosphorylated active-site intermediate.</text>
</comment>
<dbReference type="PRINTS" id="PR01243">
    <property type="entry name" value="NUCDPKINASE"/>
</dbReference>
<dbReference type="Pfam" id="PF00334">
    <property type="entry name" value="NDK"/>
    <property type="match status" value="1"/>
</dbReference>
<keyword evidence="7 12" id="KW-0547">Nucleotide-binding</keyword>
<evidence type="ECO:0000256" key="3">
    <source>
        <dbReference type="ARBA" id="ARBA00012966"/>
    </source>
</evidence>
<dbReference type="NCBIfam" id="NF001908">
    <property type="entry name" value="PRK00668.1"/>
    <property type="match status" value="1"/>
</dbReference>